<organism evidence="2 3">
    <name type="scientific">Thelohanellus kitauei</name>
    <name type="common">Myxosporean</name>
    <dbReference type="NCBI Taxonomy" id="669202"/>
    <lineage>
        <taxon>Eukaryota</taxon>
        <taxon>Metazoa</taxon>
        <taxon>Cnidaria</taxon>
        <taxon>Myxozoa</taxon>
        <taxon>Myxosporea</taxon>
        <taxon>Bivalvulida</taxon>
        <taxon>Platysporina</taxon>
        <taxon>Myxobolidae</taxon>
        <taxon>Thelohanellus</taxon>
    </lineage>
</organism>
<sequence length="153" mass="18444">MIKNGSSFLIEWDYLIPKESIMYSDLEISNEDDFIKVARKFNERNMVLEKKMYENYVASYEDEKVLLINIDSTFHKKMMRLKVMYCIKGDCTNIRTRNIGTIYVITHFFDFERVKHCIPLVSIFVIVTAIYIFIYKYFSHFIQQEKKENNKVE</sequence>
<gene>
    <name evidence="2" type="ORF">RF11_10608</name>
</gene>
<evidence type="ECO:0000256" key="1">
    <source>
        <dbReference type="SAM" id="Phobius"/>
    </source>
</evidence>
<keyword evidence="1" id="KW-0812">Transmembrane</keyword>
<dbReference type="OrthoDB" id="10604940at2759"/>
<reference evidence="2 3" key="1">
    <citation type="journal article" date="2014" name="Genome Biol. Evol.">
        <title>The genome of the myxosporean Thelohanellus kitauei shows adaptations to nutrient acquisition within its fish host.</title>
        <authorList>
            <person name="Yang Y."/>
            <person name="Xiong J."/>
            <person name="Zhou Z."/>
            <person name="Huo F."/>
            <person name="Miao W."/>
            <person name="Ran C."/>
            <person name="Liu Y."/>
            <person name="Zhang J."/>
            <person name="Feng J."/>
            <person name="Wang M."/>
            <person name="Wang M."/>
            <person name="Wang L."/>
            <person name="Yao B."/>
        </authorList>
    </citation>
    <scope>NUCLEOTIDE SEQUENCE [LARGE SCALE GENOMIC DNA]</scope>
    <source>
        <strain evidence="2">Wuqing</strain>
    </source>
</reference>
<evidence type="ECO:0000313" key="2">
    <source>
        <dbReference type="EMBL" id="KII70677.1"/>
    </source>
</evidence>
<evidence type="ECO:0000313" key="3">
    <source>
        <dbReference type="Proteomes" id="UP000031668"/>
    </source>
</evidence>
<feature type="transmembrane region" description="Helical" evidence="1">
    <location>
        <begin position="118"/>
        <end position="138"/>
    </location>
</feature>
<dbReference type="AlphaFoldDB" id="A0A0C2N9V3"/>
<comment type="caution">
    <text evidence="2">The sequence shown here is derived from an EMBL/GenBank/DDBJ whole genome shotgun (WGS) entry which is preliminary data.</text>
</comment>
<dbReference type="Proteomes" id="UP000031668">
    <property type="component" value="Unassembled WGS sequence"/>
</dbReference>
<keyword evidence="1" id="KW-0472">Membrane</keyword>
<proteinExistence type="predicted"/>
<name>A0A0C2N9V3_THEKT</name>
<dbReference type="EMBL" id="JWZT01001996">
    <property type="protein sequence ID" value="KII70677.1"/>
    <property type="molecule type" value="Genomic_DNA"/>
</dbReference>
<keyword evidence="3" id="KW-1185">Reference proteome</keyword>
<protein>
    <submittedName>
        <fullName evidence="2">Uncharacterized protein</fullName>
    </submittedName>
</protein>
<accession>A0A0C2N9V3</accession>
<keyword evidence="1" id="KW-1133">Transmembrane helix</keyword>